<feature type="repeat" description="TPR" evidence="3">
    <location>
        <begin position="361"/>
        <end position="394"/>
    </location>
</feature>
<evidence type="ECO:0000313" key="6">
    <source>
        <dbReference type="Proteomes" id="UP000030111"/>
    </source>
</evidence>
<reference evidence="5 6" key="1">
    <citation type="submission" date="2013-09" db="EMBL/GenBank/DDBJ databases">
        <authorList>
            <person name="Zeng Z."/>
            <person name="Chen C."/>
        </authorList>
    </citation>
    <scope>NUCLEOTIDE SEQUENCE [LARGE SCALE GENOMIC DNA]</scope>
    <source>
        <strain evidence="5 6">WB 4.1-42</strain>
    </source>
</reference>
<keyword evidence="3" id="KW-0802">TPR repeat</keyword>
<sequence>MKPIFTLVFIFFCSALCVAQHDNKIIIGTIDSINSKILNEQRKIWVHVPNGAKAGQRYPVIYLLDGDAHFYSVGGMVHQLSAVNGNSLCPEMIIIGITNTNRTRDLTPTHNGNAKFMSPEMAKVSGGGENFTAFIEKELMPYIDATYPTTPYRVLVGHSLGGLMVVNTLIHHTQLFNAYIAIDPSMFWDDKKLLNQTREALAKQDFTGRALYLAAANTQPEGMDINNVAKDTTPNTMHIRAIVELNDVLKARGLKGGKYNYKYYNDDDHGSVPLIAQYDALRFIFDFYRLKLTPDDFSKLDMAVVKRIEKHYEQMGKHLGYKVMVPDGMANSLGYQAMGMKHYTEAEYLFKMNTVNYPENSNVYDSLGDLYKEKGNKVKAIELYKKALTLAEVADTRKKLNELLKK</sequence>
<protein>
    <submittedName>
        <fullName evidence="5">Uncharacterized protein</fullName>
    </submittedName>
</protein>
<keyword evidence="2" id="KW-0378">Hydrolase</keyword>
<dbReference type="EMBL" id="JRLY01000005">
    <property type="protein sequence ID" value="KGO93196.1"/>
    <property type="molecule type" value="Genomic_DNA"/>
</dbReference>
<dbReference type="SUPFAM" id="SSF53474">
    <property type="entry name" value="alpha/beta-Hydrolases"/>
    <property type="match status" value="1"/>
</dbReference>
<dbReference type="RefSeq" id="WP_026990739.1">
    <property type="nucleotide sequence ID" value="NZ_AUGP01000018.1"/>
</dbReference>
<dbReference type="InterPro" id="IPR029058">
    <property type="entry name" value="AB_hydrolase_fold"/>
</dbReference>
<evidence type="ECO:0000256" key="1">
    <source>
        <dbReference type="ARBA" id="ARBA00005622"/>
    </source>
</evidence>
<dbReference type="InterPro" id="IPR011990">
    <property type="entry name" value="TPR-like_helical_dom_sf"/>
</dbReference>
<feature type="chain" id="PRO_5002003484" evidence="4">
    <location>
        <begin position="20"/>
        <end position="406"/>
    </location>
</feature>
<dbReference type="InterPro" id="IPR000801">
    <property type="entry name" value="Esterase-like"/>
</dbReference>
<dbReference type="eggNOG" id="COG2819">
    <property type="taxonomic scope" value="Bacteria"/>
</dbReference>
<keyword evidence="4" id="KW-0732">Signal</keyword>
<dbReference type="GO" id="GO:0016788">
    <property type="term" value="F:hydrolase activity, acting on ester bonds"/>
    <property type="evidence" value="ECO:0007669"/>
    <property type="project" value="TreeGrafter"/>
</dbReference>
<dbReference type="PANTHER" id="PTHR40841:SF2">
    <property type="entry name" value="SIDEROPHORE-DEGRADING ESTERASE (EUROFUNG)"/>
    <property type="match status" value="1"/>
</dbReference>
<comment type="caution">
    <text evidence="5">The sequence shown here is derived from an EMBL/GenBank/DDBJ whole genome shotgun (WGS) entry which is preliminary data.</text>
</comment>
<dbReference type="Proteomes" id="UP000030111">
    <property type="component" value="Unassembled WGS sequence"/>
</dbReference>
<proteinExistence type="inferred from homology"/>
<dbReference type="PROSITE" id="PS50005">
    <property type="entry name" value="TPR"/>
    <property type="match status" value="1"/>
</dbReference>
<feature type="signal peptide" evidence="4">
    <location>
        <begin position="1"/>
        <end position="19"/>
    </location>
</feature>
<gene>
    <name evidence="5" type="ORF">Q766_07765</name>
</gene>
<dbReference type="InterPro" id="IPR052558">
    <property type="entry name" value="Siderophore_Hydrolase_D"/>
</dbReference>
<comment type="similarity">
    <text evidence="1">Belongs to the esterase D family.</text>
</comment>
<dbReference type="Pfam" id="PF00756">
    <property type="entry name" value="Esterase"/>
    <property type="match status" value="1"/>
</dbReference>
<evidence type="ECO:0000256" key="3">
    <source>
        <dbReference type="PROSITE-ProRule" id="PRU00339"/>
    </source>
</evidence>
<dbReference type="PANTHER" id="PTHR40841">
    <property type="entry name" value="SIDEROPHORE TRIACETYLFUSARININE C ESTERASE"/>
    <property type="match status" value="1"/>
</dbReference>
<organism evidence="5 6">
    <name type="scientific">Flavobacterium subsaxonicum WB 4.1-42 = DSM 21790</name>
    <dbReference type="NCBI Taxonomy" id="1121898"/>
    <lineage>
        <taxon>Bacteria</taxon>
        <taxon>Pseudomonadati</taxon>
        <taxon>Bacteroidota</taxon>
        <taxon>Flavobacteriia</taxon>
        <taxon>Flavobacteriales</taxon>
        <taxon>Flavobacteriaceae</taxon>
        <taxon>Flavobacterium</taxon>
    </lineage>
</organism>
<evidence type="ECO:0000256" key="2">
    <source>
        <dbReference type="ARBA" id="ARBA00022801"/>
    </source>
</evidence>
<evidence type="ECO:0000313" key="5">
    <source>
        <dbReference type="EMBL" id="KGO93196.1"/>
    </source>
</evidence>
<name>A0A0A2MNT5_9FLAO</name>
<dbReference type="OrthoDB" id="9784036at2"/>
<keyword evidence="6" id="KW-1185">Reference proteome</keyword>
<dbReference type="Gene3D" id="3.40.50.1820">
    <property type="entry name" value="alpha/beta hydrolase"/>
    <property type="match status" value="1"/>
</dbReference>
<evidence type="ECO:0000256" key="4">
    <source>
        <dbReference type="SAM" id="SignalP"/>
    </source>
</evidence>
<accession>A0A0A2MNT5</accession>
<dbReference type="InterPro" id="IPR019734">
    <property type="entry name" value="TPR_rpt"/>
</dbReference>
<dbReference type="AlphaFoldDB" id="A0A0A2MNT5"/>
<dbReference type="SUPFAM" id="SSF48452">
    <property type="entry name" value="TPR-like"/>
    <property type="match status" value="1"/>
</dbReference>